<comment type="caution">
    <text evidence="1">The sequence shown here is derived from an EMBL/GenBank/DDBJ whole genome shotgun (WGS) entry which is preliminary data.</text>
</comment>
<reference evidence="1 2" key="1">
    <citation type="journal article" date="2019" name="Genome Biol. Evol.">
        <title>Insights into the evolution of the New World diploid cottons (Gossypium, subgenus Houzingenia) based on genome sequencing.</title>
        <authorList>
            <person name="Grover C.E."/>
            <person name="Arick M.A. 2nd"/>
            <person name="Thrash A."/>
            <person name="Conover J.L."/>
            <person name="Sanders W.S."/>
            <person name="Peterson D.G."/>
            <person name="Frelichowski J.E."/>
            <person name="Scheffler J.A."/>
            <person name="Scheffler B.E."/>
            <person name="Wendel J.F."/>
        </authorList>
    </citation>
    <scope>NUCLEOTIDE SEQUENCE [LARGE SCALE GENOMIC DNA]</scope>
    <source>
        <strain evidence="1">185</strain>
        <tissue evidence="1">Leaf</tissue>
    </source>
</reference>
<evidence type="ECO:0000313" key="2">
    <source>
        <dbReference type="Proteomes" id="UP000593577"/>
    </source>
</evidence>
<dbReference type="AlphaFoldDB" id="A0A7J8X629"/>
<gene>
    <name evidence="1" type="ORF">Goari_024439</name>
</gene>
<evidence type="ECO:0000313" key="1">
    <source>
        <dbReference type="EMBL" id="MBA0682745.1"/>
    </source>
</evidence>
<accession>A0A7J8X629</accession>
<protein>
    <submittedName>
        <fullName evidence="1">Uncharacterized protein</fullName>
    </submittedName>
</protein>
<proteinExistence type="predicted"/>
<organism evidence="1 2">
    <name type="scientific">Gossypium aridum</name>
    <name type="common">American cotton</name>
    <name type="synonym">Erioxylum aridum</name>
    <dbReference type="NCBI Taxonomy" id="34290"/>
    <lineage>
        <taxon>Eukaryota</taxon>
        <taxon>Viridiplantae</taxon>
        <taxon>Streptophyta</taxon>
        <taxon>Embryophyta</taxon>
        <taxon>Tracheophyta</taxon>
        <taxon>Spermatophyta</taxon>
        <taxon>Magnoliopsida</taxon>
        <taxon>eudicotyledons</taxon>
        <taxon>Gunneridae</taxon>
        <taxon>Pentapetalae</taxon>
        <taxon>rosids</taxon>
        <taxon>malvids</taxon>
        <taxon>Malvales</taxon>
        <taxon>Malvaceae</taxon>
        <taxon>Malvoideae</taxon>
        <taxon>Gossypium</taxon>
    </lineage>
</organism>
<dbReference type="EMBL" id="JABFAA010000005">
    <property type="protein sequence ID" value="MBA0682745.1"/>
    <property type="molecule type" value="Genomic_DNA"/>
</dbReference>
<dbReference type="Proteomes" id="UP000593577">
    <property type="component" value="Unassembled WGS sequence"/>
</dbReference>
<name>A0A7J8X629_GOSAI</name>
<keyword evidence="2" id="KW-1185">Reference proteome</keyword>
<sequence length="109" mass="12638">MVAPPLDFIFGPLSLEYYMPMPLMFQKMTNPTMMYRPPMFGALIESPIVLPLVYGTQYNYTPMPVVSQTHPGSLFYQGRTSLQPRVPRIEDTQYQSRSNQPITINYIQR</sequence>